<dbReference type="EMBL" id="CM016560">
    <property type="protein sequence ID" value="TKV94422.1"/>
    <property type="molecule type" value="Genomic_DNA"/>
</dbReference>
<sequence length="75" mass="8578">MLLSGQADTGDRPLGELRMLLDTCPWVGTVRWPWRLATHTRPMRMMLEAQRSWPWALLAELCACTDGHLVFSLPN</sequence>
<dbReference type="Gramene" id="TKV94422">
    <property type="protein sequence ID" value="TKV94422"/>
    <property type="gene ID" value="SEVIR_9G293750v2"/>
</dbReference>
<evidence type="ECO:0000313" key="1">
    <source>
        <dbReference type="EMBL" id="TKV94422.1"/>
    </source>
</evidence>
<proteinExistence type="predicted"/>
<protein>
    <submittedName>
        <fullName evidence="1">Uncharacterized protein</fullName>
    </submittedName>
</protein>
<keyword evidence="2" id="KW-1185">Reference proteome</keyword>
<accession>A0A4U6T3A5</accession>
<reference evidence="1" key="1">
    <citation type="submission" date="2019-03" db="EMBL/GenBank/DDBJ databases">
        <title>WGS assembly of Setaria viridis.</title>
        <authorList>
            <person name="Huang P."/>
            <person name="Jenkins J."/>
            <person name="Grimwood J."/>
            <person name="Barry K."/>
            <person name="Healey A."/>
            <person name="Mamidi S."/>
            <person name="Sreedasyam A."/>
            <person name="Shu S."/>
            <person name="Feldman M."/>
            <person name="Wu J."/>
            <person name="Yu Y."/>
            <person name="Chen C."/>
            <person name="Johnson J."/>
            <person name="Rokhsar D."/>
            <person name="Baxter I."/>
            <person name="Schmutz J."/>
            <person name="Brutnell T."/>
            <person name="Kellogg E."/>
        </authorList>
    </citation>
    <scope>NUCLEOTIDE SEQUENCE [LARGE SCALE GENOMIC DNA]</scope>
</reference>
<dbReference type="AlphaFoldDB" id="A0A4U6T3A5"/>
<evidence type="ECO:0000313" key="2">
    <source>
        <dbReference type="Proteomes" id="UP000298652"/>
    </source>
</evidence>
<gene>
    <name evidence="1" type="ORF">SEVIR_9G293750v2</name>
</gene>
<organism evidence="1 2">
    <name type="scientific">Setaria viridis</name>
    <name type="common">Green bristlegrass</name>
    <name type="synonym">Setaria italica subsp. viridis</name>
    <dbReference type="NCBI Taxonomy" id="4556"/>
    <lineage>
        <taxon>Eukaryota</taxon>
        <taxon>Viridiplantae</taxon>
        <taxon>Streptophyta</taxon>
        <taxon>Embryophyta</taxon>
        <taxon>Tracheophyta</taxon>
        <taxon>Spermatophyta</taxon>
        <taxon>Magnoliopsida</taxon>
        <taxon>Liliopsida</taxon>
        <taxon>Poales</taxon>
        <taxon>Poaceae</taxon>
        <taxon>PACMAD clade</taxon>
        <taxon>Panicoideae</taxon>
        <taxon>Panicodae</taxon>
        <taxon>Paniceae</taxon>
        <taxon>Cenchrinae</taxon>
        <taxon>Setaria</taxon>
    </lineage>
</organism>
<dbReference type="Proteomes" id="UP000298652">
    <property type="component" value="Chromosome 9"/>
</dbReference>
<name>A0A4U6T3A5_SETVI</name>